<accession>A0A7R8HBC6</accession>
<feature type="compositionally biased region" description="Polar residues" evidence="1">
    <location>
        <begin position="19"/>
        <end position="56"/>
    </location>
</feature>
<reference evidence="2" key="1">
    <citation type="submission" date="2021-02" db="EMBL/GenBank/DDBJ databases">
        <authorList>
            <person name="Bekaert M."/>
        </authorList>
    </citation>
    <scope>NUCLEOTIDE SEQUENCE</scope>
    <source>
        <strain evidence="2">IoA-00</strain>
    </source>
</reference>
<dbReference type="Proteomes" id="UP000675881">
    <property type="component" value="Chromosome 6"/>
</dbReference>
<sequence>MNSDGSIDKISTGIRDPPTQESVSPRTLTETNPNNTSAGPNPSISGSSKQVRTTPSVGMFSPMFPFAPPNMDWNKKKKFKYYAGMMKAFSSQENTAPAHDISSLYPKVYSSIFAIKRKDKIQWRVIINLKPVNRFYSPLKVQN</sequence>
<dbReference type="AlphaFoldDB" id="A0A7R8HBC6"/>
<proteinExistence type="predicted"/>
<protein>
    <submittedName>
        <fullName evidence="2">(salmon louse) hypothetical protein</fullName>
    </submittedName>
</protein>
<evidence type="ECO:0000313" key="3">
    <source>
        <dbReference type="Proteomes" id="UP000675881"/>
    </source>
</evidence>
<keyword evidence="3" id="KW-1185">Reference proteome</keyword>
<name>A0A7R8HBC6_LEPSM</name>
<gene>
    <name evidence="2" type="ORF">LSAA_11638</name>
</gene>
<dbReference type="EMBL" id="HG994585">
    <property type="protein sequence ID" value="CAF2984563.1"/>
    <property type="molecule type" value="Genomic_DNA"/>
</dbReference>
<evidence type="ECO:0000256" key="1">
    <source>
        <dbReference type="SAM" id="MobiDB-lite"/>
    </source>
</evidence>
<evidence type="ECO:0000313" key="2">
    <source>
        <dbReference type="EMBL" id="CAF2984563.1"/>
    </source>
</evidence>
<feature type="region of interest" description="Disordered" evidence="1">
    <location>
        <begin position="1"/>
        <end position="56"/>
    </location>
</feature>
<organism evidence="2 3">
    <name type="scientific">Lepeophtheirus salmonis</name>
    <name type="common">Salmon louse</name>
    <name type="synonym">Caligus salmonis</name>
    <dbReference type="NCBI Taxonomy" id="72036"/>
    <lineage>
        <taxon>Eukaryota</taxon>
        <taxon>Metazoa</taxon>
        <taxon>Ecdysozoa</taxon>
        <taxon>Arthropoda</taxon>
        <taxon>Crustacea</taxon>
        <taxon>Multicrustacea</taxon>
        <taxon>Hexanauplia</taxon>
        <taxon>Copepoda</taxon>
        <taxon>Siphonostomatoida</taxon>
        <taxon>Caligidae</taxon>
        <taxon>Lepeophtheirus</taxon>
    </lineage>
</organism>